<feature type="region of interest" description="Disordered" evidence="1">
    <location>
        <begin position="48"/>
        <end position="75"/>
    </location>
</feature>
<reference evidence="2" key="1">
    <citation type="submission" date="2024-07" db="EMBL/GenBank/DDBJ databases">
        <authorList>
            <person name="Yu S.T."/>
        </authorList>
    </citation>
    <scope>NUCLEOTIDE SEQUENCE</scope>
    <source>
        <strain evidence="2">R11</strain>
    </source>
</reference>
<gene>
    <name evidence="2" type="ORF">AB5J55_37170</name>
</gene>
<proteinExistence type="predicted"/>
<dbReference type="RefSeq" id="WP_369274832.1">
    <property type="nucleotide sequence ID" value="NZ_CP163432.1"/>
</dbReference>
<sequence>MTTPRPDAAPDAPDTCVHFHALFLDTQLDVFLSPGLGRRVRAGLARFLTGRGDSRATDGTPDAPERVPEEKGAAR</sequence>
<dbReference type="AlphaFoldDB" id="A0AB39N9F2"/>
<evidence type="ECO:0000313" key="2">
    <source>
        <dbReference type="EMBL" id="XDQ14879.1"/>
    </source>
</evidence>
<feature type="compositionally biased region" description="Basic and acidic residues" evidence="1">
    <location>
        <begin position="63"/>
        <end position="75"/>
    </location>
</feature>
<protein>
    <submittedName>
        <fullName evidence="2">Uncharacterized protein</fullName>
    </submittedName>
</protein>
<name>A0AB39N9F2_9ACTN</name>
<organism evidence="2">
    <name type="scientific">Streptomyces sp. R11</name>
    <dbReference type="NCBI Taxonomy" id="3238625"/>
    <lineage>
        <taxon>Bacteria</taxon>
        <taxon>Bacillati</taxon>
        <taxon>Actinomycetota</taxon>
        <taxon>Actinomycetes</taxon>
        <taxon>Kitasatosporales</taxon>
        <taxon>Streptomycetaceae</taxon>
        <taxon>Streptomyces</taxon>
    </lineage>
</organism>
<accession>A0AB39N9F2</accession>
<dbReference type="EMBL" id="CP163432">
    <property type="protein sequence ID" value="XDQ14879.1"/>
    <property type="molecule type" value="Genomic_DNA"/>
</dbReference>
<evidence type="ECO:0000256" key="1">
    <source>
        <dbReference type="SAM" id="MobiDB-lite"/>
    </source>
</evidence>